<dbReference type="OrthoDB" id="630188at2759"/>
<dbReference type="InterPro" id="IPR026057">
    <property type="entry name" value="TBL_C"/>
</dbReference>
<protein>
    <submittedName>
        <fullName evidence="10">PC-Esterase</fullName>
    </submittedName>
</protein>
<evidence type="ECO:0000256" key="2">
    <source>
        <dbReference type="ARBA" id="ARBA00007727"/>
    </source>
</evidence>
<dbReference type="PANTHER" id="PTHR32285:SF333">
    <property type="entry name" value="PROTEIN TRICHOME BIREFRINGENCE-LIKE 16"/>
    <property type="match status" value="1"/>
</dbReference>
<evidence type="ECO:0000313" key="11">
    <source>
        <dbReference type="Proteomes" id="UP000237105"/>
    </source>
</evidence>
<dbReference type="GO" id="GO:0016020">
    <property type="term" value="C:membrane"/>
    <property type="evidence" value="ECO:0007669"/>
    <property type="project" value="UniProtKB-SubCell"/>
</dbReference>
<comment type="caution">
    <text evidence="10">The sequence shown here is derived from an EMBL/GenBank/DDBJ whole genome shotgun (WGS) entry which is preliminary data.</text>
</comment>
<evidence type="ECO:0000256" key="1">
    <source>
        <dbReference type="ARBA" id="ARBA00004167"/>
    </source>
</evidence>
<comment type="subcellular location">
    <subcellularLocation>
        <location evidence="1">Membrane</location>
        <topology evidence="1">Single-pass membrane protein</topology>
    </subcellularLocation>
</comment>
<keyword evidence="5" id="KW-1133">Transmembrane helix</keyword>
<dbReference type="EMBL" id="JXTB01000262">
    <property type="protein sequence ID" value="PON49359.1"/>
    <property type="molecule type" value="Genomic_DNA"/>
</dbReference>
<keyword evidence="6" id="KW-0472">Membrane</keyword>
<feature type="compositionally biased region" description="Basic and acidic residues" evidence="7">
    <location>
        <begin position="22"/>
        <end position="39"/>
    </location>
</feature>
<gene>
    <name evidence="10" type="ORF">PanWU01x14_230390</name>
</gene>
<dbReference type="Pfam" id="PF14416">
    <property type="entry name" value="PMR5N"/>
    <property type="match status" value="1"/>
</dbReference>
<proteinExistence type="inferred from homology"/>
<dbReference type="InterPro" id="IPR025846">
    <property type="entry name" value="TBL_N"/>
</dbReference>
<dbReference type="Pfam" id="PF13839">
    <property type="entry name" value="PC-Esterase"/>
    <property type="match status" value="1"/>
</dbReference>
<evidence type="ECO:0000256" key="6">
    <source>
        <dbReference type="ARBA" id="ARBA00023136"/>
    </source>
</evidence>
<evidence type="ECO:0000256" key="5">
    <source>
        <dbReference type="ARBA" id="ARBA00022989"/>
    </source>
</evidence>
<feature type="domain" description="Trichome birefringence-like N-terminal" evidence="9">
    <location>
        <begin position="77"/>
        <end position="130"/>
    </location>
</feature>
<dbReference type="PANTHER" id="PTHR32285">
    <property type="entry name" value="PROTEIN TRICHOME BIREFRINGENCE-LIKE 9-RELATED"/>
    <property type="match status" value="1"/>
</dbReference>
<evidence type="ECO:0000256" key="3">
    <source>
        <dbReference type="ARBA" id="ARBA00022692"/>
    </source>
</evidence>
<evidence type="ECO:0000313" key="10">
    <source>
        <dbReference type="EMBL" id="PON49359.1"/>
    </source>
</evidence>
<accession>A0A2P5BKP3</accession>
<dbReference type="GO" id="GO:0005794">
    <property type="term" value="C:Golgi apparatus"/>
    <property type="evidence" value="ECO:0007669"/>
    <property type="project" value="TreeGrafter"/>
</dbReference>
<keyword evidence="11" id="KW-1185">Reference proteome</keyword>
<evidence type="ECO:0000259" key="9">
    <source>
        <dbReference type="Pfam" id="PF14416"/>
    </source>
</evidence>
<dbReference type="STRING" id="3476.A0A2P5BKP3"/>
<feature type="domain" description="Trichome birefringence-like C-terminal" evidence="8">
    <location>
        <begin position="131"/>
        <end position="415"/>
    </location>
</feature>
<dbReference type="GO" id="GO:0016413">
    <property type="term" value="F:O-acetyltransferase activity"/>
    <property type="evidence" value="ECO:0007669"/>
    <property type="project" value="InterPro"/>
</dbReference>
<evidence type="ECO:0000256" key="4">
    <source>
        <dbReference type="ARBA" id="ARBA00022968"/>
    </source>
</evidence>
<dbReference type="InterPro" id="IPR029962">
    <property type="entry name" value="TBL"/>
</dbReference>
<comment type="similarity">
    <text evidence="2">Belongs to the PC-esterase family. TBL subfamily.</text>
</comment>
<organism evidence="10 11">
    <name type="scientific">Parasponia andersonii</name>
    <name type="common">Sponia andersonii</name>
    <dbReference type="NCBI Taxonomy" id="3476"/>
    <lineage>
        <taxon>Eukaryota</taxon>
        <taxon>Viridiplantae</taxon>
        <taxon>Streptophyta</taxon>
        <taxon>Embryophyta</taxon>
        <taxon>Tracheophyta</taxon>
        <taxon>Spermatophyta</taxon>
        <taxon>Magnoliopsida</taxon>
        <taxon>eudicotyledons</taxon>
        <taxon>Gunneridae</taxon>
        <taxon>Pentapetalae</taxon>
        <taxon>rosids</taxon>
        <taxon>fabids</taxon>
        <taxon>Rosales</taxon>
        <taxon>Cannabaceae</taxon>
        <taxon>Parasponia</taxon>
    </lineage>
</organism>
<dbReference type="Proteomes" id="UP000237105">
    <property type="component" value="Unassembled WGS sequence"/>
</dbReference>
<sequence>MKMTGIFMFVEVTPNGSSSAKKPSENVEERGSHFSRIEETTGEVGNSGVGPVGSPSEFFSEMQISEENMPSSSTNKVCNFAKGRWVEDSQRPLYSGFDCKQWLSEMWACRLTQRTDFSYERYRWQPESCKMPKFERSSFLRRMQDKTIAFIGDSLGRQQFQSMMCMATGGLYSPEVLNVGKEYGLVKARGAIRPDGWAYRFPETNTTILYYWSASLSDLVPLNASDRATDVAMHLDRPPAFLRKYLHGFDVLVLNTGHHWNRGKLNANRWVMYADGKPIEDTKLAEIGIAKNFTVHSIAGWVDLQLPSHPNLKAFFRTISPRHFFNGDWNTGGSCDNTSPLSGGSEVVQDRSNDPVVEGAVKGTKVKILDITALSELRDEGHISRYSIRGTPGINDCLHWCLPGIPDTWNELLIAQI</sequence>
<keyword evidence="4" id="KW-0735">Signal-anchor</keyword>
<evidence type="ECO:0000256" key="7">
    <source>
        <dbReference type="SAM" id="MobiDB-lite"/>
    </source>
</evidence>
<feature type="region of interest" description="Disordered" evidence="7">
    <location>
        <begin position="15"/>
        <end position="52"/>
    </location>
</feature>
<keyword evidence="3" id="KW-0812">Transmembrane</keyword>
<dbReference type="AlphaFoldDB" id="A0A2P5BKP3"/>
<name>A0A2P5BKP3_PARAD</name>
<reference evidence="11" key="1">
    <citation type="submission" date="2016-06" db="EMBL/GenBank/DDBJ databases">
        <title>Parallel loss of symbiosis genes in relatives of nitrogen-fixing non-legume Parasponia.</title>
        <authorList>
            <person name="Van Velzen R."/>
            <person name="Holmer R."/>
            <person name="Bu F."/>
            <person name="Rutten L."/>
            <person name="Van Zeijl A."/>
            <person name="Liu W."/>
            <person name="Santuari L."/>
            <person name="Cao Q."/>
            <person name="Sharma T."/>
            <person name="Shen D."/>
            <person name="Roswanjaya Y."/>
            <person name="Wardhani T."/>
            <person name="Kalhor M.S."/>
            <person name="Jansen J."/>
            <person name="Van den Hoogen J."/>
            <person name="Gungor B."/>
            <person name="Hartog M."/>
            <person name="Hontelez J."/>
            <person name="Verver J."/>
            <person name="Yang W.-C."/>
            <person name="Schijlen E."/>
            <person name="Repin R."/>
            <person name="Schilthuizen M."/>
            <person name="Schranz E."/>
            <person name="Heidstra R."/>
            <person name="Miyata K."/>
            <person name="Fedorova E."/>
            <person name="Kohlen W."/>
            <person name="Bisseling T."/>
            <person name="Smit S."/>
            <person name="Geurts R."/>
        </authorList>
    </citation>
    <scope>NUCLEOTIDE SEQUENCE [LARGE SCALE GENOMIC DNA]</scope>
    <source>
        <strain evidence="11">cv. WU1-14</strain>
    </source>
</reference>
<evidence type="ECO:0000259" key="8">
    <source>
        <dbReference type="Pfam" id="PF13839"/>
    </source>
</evidence>